<proteinExistence type="predicted"/>
<name>A0A818DM45_9BILA</name>
<accession>A0A818DM45</accession>
<keyword evidence="1" id="KW-0812">Transmembrane</keyword>
<protein>
    <recommendedName>
        <fullName evidence="2">F-box domain-containing protein</fullName>
    </recommendedName>
</protein>
<keyword evidence="1" id="KW-1133">Transmembrane helix</keyword>
<evidence type="ECO:0000313" key="4">
    <source>
        <dbReference type="Proteomes" id="UP000663872"/>
    </source>
</evidence>
<reference evidence="3" key="1">
    <citation type="submission" date="2021-02" db="EMBL/GenBank/DDBJ databases">
        <authorList>
            <person name="Nowell W R."/>
        </authorList>
    </citation>
    <scope>NUCLEOTIDE SEQUENCE</scope>
</reference>
<feature type="transmembrane region" description="Helical" evidence="1">
    <location>
        <begin position="28"/>
        <end position="48"/>
    </location>
</feature>
<dbReference type="PROSITE" id="PS50181">
    <property type="entry name" value="FBOX"/>
    <property type="match status" value="1"/>
</dbReference>
<dbReference type="EMBL" id="CAJNYT010002163">
    <property type="protein sequence ID" value="CAF3449843.1"/>
    <property type="molecule type" value="Genomic_DNA"/>
</dbReference>
<dbReference type="InterPro" id="IPR001810">
    <property type="entry name" value="F-box_dom"/>
</dbReference>
<keyword evidence="1" id="KW-0472">Membrane</keyword>
<dbReference type="AlphaFoldDB" id="A0A818DM45"/>
<evidence type="ECO:0000256" key="1">
    <source>
        <dbReference type="SAM" id="Phobius"/>
    </source>
</evidence>
<dbReference type="Proteomes" id="UP000663872">
    <property type="component" value="Unassembled WGS sequence"/>
</dbReference>
<organism evidence="3 4">
    <name type="scientific">Rotaria socialis</name>
    <dbReference type="NCBI Taxonomy" id="392032"/>
    <lineage>
        <taxon>Eukaryota</taxon>
        <taxon>Metazoa</taxon>
        <taxon>Spiralia</taxon>
        <taxon>Gnathifera</taxon>
        <taxon>Rotifera</taxon>
        <taxon>Eurotatoria</taxon>
        <taxon>Bdelloidea</taxon>
        <taxon>Philodinida</taxon>
        <taxon>Philodinidae</taxon>
        <taxon>Rotaria</taxon>
    </lineage>
</organism>
<comment type="caution">
    <text evidence="3">The sequence shown here is derived from an EMBL/GenBank/DDBJ whole genome shotgun (WGS) entry which is preliminary data.</text>
</comment>
<gene>
    <name evidence="3" type="ORF">GRG538_LOCUS14131</name>
</gene>
<feature type="domain" description="F-box" evidence="2">
    <location>
        <begin position="54"/>
        <end position="101"/>
    </location>
</feature>
<evidence type="ECO:0000259" key="2">
    <source>
        <dbReference type="PROSITE" id="PS50181"/>
    </source>
</evidence>
<sequence>MHLSKKQRMSNIEYSQVGFMTNQIRGKLYKLSSLNNAFLFIIIQIATYDDKKMITSLENLSNDLLYEIFDYLDGGEIYKAFSNLNRCFQTLITSPSLLLNIDLRLQSENLSHYRSTCIVTPNRHRITSLSFSHGSLYQSGLAFCNIDALFIRLESLILDNIKSQQLLPLLARLISLPRLFSLSIYYSDHRSEITNIYQASFNLPVLTHYKLQCSSLESSIPLLTTGKHKFSSIRYLVVGHCCSLDDLIAIVSCTPQLSRLTCHEVNRSRTDIAKHVYNTIMSLTKIFITRCYAEFNEMETFLTKIASQVKVLHWNCFRDVTYLDATRWERIISKNLLHLNLFKFQFSINIDENPNSTGSHENRIDFNSLFWTKRIRDFRIYLDIDSLQKNIIVVSVNSFRKVRDSILSNQNESIRCSPIDQLDVLNITSGVLHESFFSRVGIMLNEIQITCLNIMRRNILVETLVNLVKCLPNLRVLIILSLLLKDLKYSNLKKTTNFHLASTQNQITKINLKDINSLNELEILLDLCPHIEYLEVNSNNTVPPETIVRFILIEKAKSISNLSLICLQIPLENVDIVNKLKNILEIEQSFYNVTIKQNSDKIYLRLNSL</sequence>
<evidence type="ECO:0000313" key="3">
    <source>
        <dbReference type="EMBL" id="CAF3449843.1"/>
    </source>
</evidence>